<gene>
    <name evidence="1" type="ORF">DW040_03135</name>
</gene>
<comment type="caution">
    <text evidence="1">The sequence shown here is derived from an EMBL/GenBank/DDBJ whole genome shotgun (WGS) entry which is preliminary data.</text>
</comment>
<evidence type="ECO:0000313" key="1">
    <source>
        <dbReference type="EMBL" id="RHK98317.1"/>
    </source>
</evidence>
<organism evidence="1 2">
    <name type="scientific">Blautia obeum</name>
    <dbReference type="NCBI Taxonomy" id="40520"/>
    <lineage>
        <taxon>Bacteria</taxon>
        <taxon>Bacillati</taxon>
        <taxon>Bacillota</taxon>
        <taxon>Clostridia</taxon>
        <taxon>Lachnospirales</taxon>
        <taxon>Lachnospiraceae</taxon>
        <taxon>Blautia</taxon>
    </lineage>
</organism>
<dbReference type="EMBL" id="QROE01000001">
    <property type="protein sequence ID" value="RHK98317.1"/>
    <property type="molecule type" value="Genomic_DNA"/>
</dbReference>
<protein>
    <submittedName>
        <fullName evidence="1">Uncharacterized protein</fullName>
    </submittedName>
</protein>
<reference evidence="1 2" key="1">
    <citation type="submission" date="2018-08" db="EMBL/GenBank/DDBJ databases">
        <title>A genome reference for cultivated species of the human gut microbiota.</title>
        <authorList>
            <person name="Zou Y."/>
            <person name="Xue W."/>
            <person name="Luo G."/>
        </authorList>
    </citation>
    <scope>NUCLEOTIDE SEQUENCE [LARGE SCALE GENOMIC DNA]</scope>
    <source>
        <strain evidence="1 2">AF39-4</strain>
    </source>
</reference>
<sequence length="183" mass="21973">MKRKLDYIIESDDDCRLVFRFYPRSSSCHSFNEEPPKSWGDVYKVYYSWAILIQFFDEEGAIRYTKTVYKDDFDECSRIDEIAARCKYLAKGKEKIELEHQGDKYTVALLDTNVIPIGMGTTWKILKREYNDIDYGYHISYLFEVWGYNEQGYRFYISQERIQDFGEYLQMCCDYMLEHGEPI</sequence>
<evidence type="ECO:0000313" key="2">
    <source>
        <dbReference type="Proteomes" id="UP000284267"/>
    </source>
</evidence>
<accession>A0A415HVP0</accession>
<dbReference type="RefSeq" id="WP_118367550.1">
    <property type="nucleotide sequence ID" value="NZ_CABJDZ010000001.1"/>
</dbReference>
<name>A0A415HVP0_9FIRM</name>
<proteinExistence type="predicted"/>
<dbReference type="AlphaFoldDB" id="A0A415HVP0"/>
<dbReference type="Proteomes" id="UP000284267">
    <property type="component" value="Unassembled WGS sequence"/>
</dbReference>